<dbReference type="PANTHER" id="PTHR11203">
    <property type="entry name" value="CLEAVAGE AND POLYADENYLATION SPECIFICITY FACTOR FAMILY MEMBER"/>
    <property type="match status" value="1"/>
</dbReference>
<feature type="domain" description="Beta-Casp" evidence="3">
    <location>
        <begin position="254"/>
        <end position="377"/>
    </location>
</feature>
<dbReference type="EMBL" id="JALJYF010000001">
    <property type="protein sequence ID" value="MCP1726284.1"/>
    <property type="molecule type" value="Genomic_DNA"/>
</dbReference>
<keyword evidence="1" id="KW-0378">Hydrolase</keyword>
<dbReference type="Pfam" id="PF10996">
    <property type="entry name" value="Beta-Casp"/>
    <property type="match status" value="1"/>
</dbReference>
<evidence type="ECO:0000313" key="5">
    <source>
        <dbReference type="Proteomes" id="UP001523550"/>
    </source>
</evidence>
<dbReference type="InterPro" id="IPR011108">
    <property type="entry name" value="RMMBL"/>
</dbReference>
<evidence type="ECO:0000259" key="3">
    <source>
        <dbReference type="SMART" id="SM01027"/>
    </source>
</evidence>
<dbReference type="RefSeq" id="WP_253444315.1">
    <property type="nucleotide sequence ID" value="NZ_JALJYF010000001.1"/>
</dbReference>
<evidence type="ECO:0000313" key="4">
    <source>
        <dbReference type="EMBL" id="MCP1726284.1"/>
    </source>
</evidence>
<protein>
    <submittedName>
        <fullName evidence="4">Metallo-beta-lactamase family protein</fullName>
    </submittedName>
</protein>
<dbReference type="Pfam" id="PF00753">
    <property type="entry name" value="Lactamase_B"/>
    <property type="match status" value="1"/>
</dbReference>
<dbReference type="SMART" id="SM01027">
    <property type="entry name" value="Beta-Casp"/>
    <property type="match status" value="1"/>
</dbReference>
<dbReference type="InterPro" id="IPR036866">
    <property type="entry name" value="RibonucZ/Hydroxyglut_hydro"/>
</dbReference>
<dbReference type="InterPro" id="IPR050698">
    <property type="entry name" value="MBL"/>
</dbReference>
<dbReference type="Proteomes" id="UP001523550">
    <property type="component" value="Unassembled WGS sequence"/>
</dbReference>
<organism evidence="4 5">
    <name type="scientific">Natronospira proteinivora</name>
    <dbReference type="NCBI Taxonomy" id="1807133"/>
    <lineage>
        <taxon>Bacteria</taxon>
        <taxon>Pseudomonadati</taxon>
        <taxon>Pseudomonadota</taxon>
        <taxon>Gammaproteobacteria</taxon>
        <taxon>Natronospirales</taxon>
        <taxon>Natronospiraceae</taxon>
        <taxon>Natronospira</taxon>
    </lineage>
</organism>
<name>A0ABT1G4R1_9GAMM</name>
<dbReference type="Pfam" id="PF07521">
    <property type="entry name" value="RMMBL"/>
    <property type="match status" value="1"/>
</dbReference>
<dbReference type="CDD" id="cd16295">
    <property type="entry name" value="TTHA0252-CPSF-like_MBL-fold"/>
    <property type="match status" value="1"/>
</dbReference>
<sequence length="461" mass="51029">MPTVTFFGATGGVTGSCFLVETAHQRILLDCGLIQGSSREEARNGEPFPFDPASIDGVVLSHAHLDHSGRLPQLVRDGFKGWIHVHKAGRDIVEILLEDAAWLSGKEAKQTSRNNRNRGEDEVEPLFTREDVAICMDRMAPLEYQKLYEILPNVHLKLHDAGHILGSAVVELRTLENGAEKRLVFTGDLGQKGSPLMRDWEPLESADLVLMESTYGDRLHRSRRETEQEIKEILQKAANGRGNVLMPAFAVGRTQELLYLLGKHYKDWGLEGWQIFLDTPLGIRATEIHARHDRYLRPAAADWVRETRFRFPNLRITETAEQSMAINRIQSGAIVIAGSGMCTGGRIRHHFKHQLGRSGTQVIIAGFQAEGTPGRQLVDGAPSITIWGESLRVGAQVHTVGGISAHADQDGLCDWFRGFRLAPAVALVHGEDSARKGLADVLKERFSVDAAVPALGDRLEY</sequence>
<evidence type="ECO:0000256" key="1">
    <source>
        <dbReference type="ARBA" id="ARBA00022801"/>
    </source>
</evidence>
<dbReference type="PANTHER" id="PTHR11203:SF37">
    <property type="entry name" value="INTEGRATOR COMPLEX SUBUNIT 11"/>
    <property type="match status" value="1"/>
</dbReference>
<comment type="caution">
    <text evidence="4">The sequence shown here is derived from an EMBL/GenBank/DDBJ whole genome shotgun (WGS) entry which is preliminary data.</text>
</comment>
<gene>
    <name evidence="4" type="ORF">J2T60_000249</name>
</gene>
<evidence type="ECO:0000259" key="2">
    <source>
        <dbReference type="SMART" id="SM00849"/>
    </source>
</evidence>
<dbReference type="Gene3D" id="3.40.50.10890">
    <property type="match status" value="1"/>
</dbReference>
<dbReference type="SUPFAM" id="SSF56281">
    <property type="entry name" value="Metallo-hydrolase/oxidoreductase"/>
    <property type="match status" value="1"/>
</dbReference>
<feature type="domain" description="Metallo-beta-lactamase" evidence="2">
    <location>
        <begin position="14"/>
        <end position="241"/>
    </location>
</feature>
<dbReference type="SMART" id="SM00849">
    <property type="entry name" value="Lactamase_B"/>
    <property type="match status" value="1"/>
</dbReference>
<dbReference type="Gene3D" id="3.60.15.10">
    <property type="entry name" value="Ribonuclease Z/Hydroxyacylglutathione hydrolase-like"/>
    <property type="match status" value="1"/>
</dbReference>
<dbReference type="InterPro" id="IPR022712">
    <property type="entry name" value="Beta_Casp"/>
</dbReference>
<keyword evidence="5" id="KW-1185">Reference proteome</keyword>
<proteinExistence type="predicted"/>
<accession>A0ABT1G4R1</accession>
<reference evidence="4 5" key="1">
    <citation type="submission" date="2022-03" db="EMBL/GenBank/DDBJ databases">
        <title>Genomic Encyclopedia of Type Strains, Phase III (KMG-III): the genomes of soil and plant-associated and newly described type strains.</title>
        <authorList>
            <person name="Whitman W."/>
        </authorList>
    </citation>
    <scope>NUCLEOTIDE SEQUENCE [LARGE SCALE GENOMIC DNA]</scope>
    <source>
        <strain evidence="4 5">BSker1</strain>
    </source>
</reference>
<dbReference type="InterPro" id="IPR001279">
    <property type="entry name" value="Metallo-B-lactamas"/>
</dbReference>